<dbReference type="RefSeq" id="WP_344436488.1">
    <property type="nucleotide sequence ID" value="NZ_BAAASL010000013.1"/>
</dbReference>
<dbReference type="Proteomes" id="UP001500886">
    <property type="component" value="Unassembled WGS sequence"/>
</dbReference>
<keyword evidence="4 6" id="KW-0472">Membrane</keyword>
<evidence type="ECO:0008006" key="10">
    <source>
        <dbReference type="Google" id="ProtNLM"/>
    </source>
</evidence>
<feature type="compositionally biased region" description="Pro residues" evidence="5">
    <location>
        <begin position="282"/>
        <end position="296"/>
    </location>
</feature>
<dbReference type="EMBL" id="BAAASL010000013">
    <property type="protein sequence ID" value="GAA2719248.1"/>
    <property type="molecule type" value="Genomic_DNA"/>
</dbReference>
<evidence type="ECO:0000256" key="2">
    <source>
        <dbReference type="ARBA" id="ARBA00022692"/>
    </source>
</evidence>
<dbReference type="NCBIfam" id="NF038012">
    <property type="entry name" value="DMT_1"/>
    <property type="match status" value="1"/>
</dbReference>
<keyword evidence="9" id="KW-1185">Reference proteome</keyword>
<feature type="transmembrane region" description="Helical" evidence="6">
    <location>
        <begin position="254"/>
        <end position="273"/>
    </location>
</feature>
<dbReference type="InterPro" id="IPR008521">
    <property type="entry name" value="Mg_trans_NIPA"/>
</dbReference>
<feature type="transmembrane region" description="Helical" evidence="6">
    <location>
        <begin position="192"/>
        <end position="210"/>
    </location>
</feature>
<evidence type="ECO:0000313" key="8">
    <source>
        <dbReference type="EMBL" id="GAA2719248.1"/>
    </source>
</evidence>
<name>A0ABN3TVA2_9ACTN</name>
<dbReference type="PANTHER" id="PTHR40761">
    <property type="entry name" value="CONSERVED INTEGRAL MEMBRANE ALANINE VALINE AND LEUCINE RICH PROTEIN-RELATED"/>
    <property type="match status" value="1"/>
</dbReference>
<feature type="chain" id="PRO_5047082967" description="Integral membrane protein" evidence="7">
    <location>
        <begin position="20"/>
        <end position="317"/>
    </location>
</feature>
<proteinExistence type="predicted"/>
<feature type="signal peptide" evidence="7">
    <location>
        <begin position="1"/>
        <end position="19"/>
    </location>
</feature>
<evidence type="ECO:0000313" key="9">
    <source>
        <dbReference type="Proteomes" id="UP001500886"/>
    </source>
</evidence>
<comment type="caution">
    <text evidence="8">The sequence shown here is derived from an EMBL/GenBank/DDBJ whole genome shotgun (WGS) entry which is preliminary data.</text>
</comment>
<dbReference type="PANTHER" id="PTHR40761:SF1">
    <property type="entry name" value="CONSERVED INTEGRAL MEMBRANE ALANINE VALINE AND LEUCINE RICH PROTEIN-RELATED"/>
    <property type="match status" value="1"/>
</dbReference>
<gene>
    <name evidence="8" type="ORF">GCM10010315_36880</name>
</gene>
<evidence type="ECO:0000256" key="1">
    <source>
        <dbReference type="ARBA" id="ARBA00004141"/>
    </source>
</evidence>
<accession>A0ABN3TVA2</accession>
<evidence type="ECO:0000256" key="4">
    <source>
        <dbReference type="ARBA" id="ARBA00023136"/>
    </source>
</evidence>
<dbReference type="Pfam" id="PF05653">
    <property type="entry name" value="Mg_trans_NIPA"/>
    <property type="match status" value="1"/>
</dbReference>
<feature type="transmembrane region" description="Helical" evidence="6">
    <location>
        <begin position="45"/>
        <end position="64"/>
    </location>
</feature>
<reference evidence="8 9" key="1">
    <citation type="journal article" date="2019" name="Int. J. Syst. Evol. Microbiol.">
        <title>The Global Catalogue of Microorganisms (GCM) 10K type strain sequencing project: providing services to taxonomists for standard genome sequencing and annotation.</title>
        <authorList>
            <consortium name="The Broad Institute Genomics Platform"/>
            <consortium name="The Broad Institute Genome Sequencing Center for Infectious Disease"/>
            <person name="Wu L."/>
            <person name="Ma J."/>
        </authorList>
    </citation>
    <scope>NUCLEOTIDE SEQUENCE [LARGE SCALE GENOMIC DNA]</scope>
    <source>
        <strain evidence="8 9">JCM 4542</strain>
    </source>
</reference>
<evidence type="ECO:0000256" key="6">
    <source>
        <dbReference type="SAM" id="Phobius"/>
    </source>
</evidence>
<feature type="transmembrane region" description="Helical" evidence="6">
    <location>
        <begin position="71"/>
        <end position="91"/>
    </location>
</feature>
<keyword evidence="2 6" id="KW-0812">Transmembrane</keyword>
<keyword evidence="7" id="KW-0732">Signal</keyword>
<comment type="subcellular location">
    <subcellularLocation>
        <location evidence="1">Membrane</location>
        <topology evidence="1">Multi-pass membrane protein</topology>
    </subcellularLocation>
</comment>
<evidence type="ECO:0000256" key="3">
    <source>
        <dbReference type="ARBA" id="ARBA00022989"/>
    </source>
</evidence>
<feature type="region of interest" description="Disordered" evidence="5">
    <location>
        <begin position="279"/>
        <end position="317"/>
    </location>
</feature>
<feature type="transmembrane region" description="Helical" evidence="6">
    <location>
        <begin position="222"/>
        <end position="242"/>
    </location>
</feature>
<feature type="transmembrane region" description="Helical" evidence="6">
    <location>
        <begin position="132"/>
        <end position="151"/>
    </location>
</feature>
<feature type="transmembrane region" description="Helical" evidence="6">
    <location>
        <begin position="158"/>
        <end position="180"/>
    </location>
</feature>
<protein>
    <recommendedName>
        <fullName evidence="10">Integral membrane protein</fullName>
    </recommendedName>
</protein>
<sequence length="317" mass="30941">MSALLVAVLLSLVSAVCYAGAAILQERVAARAPSGGTWAALRRAGWWGAAALTGLGAALHVVALACGPLSLVQPLGALTIVFALPMAALLVHRPVGAAGWRGALLATAGLAGLLSLTGPPHTDSLPAAQRPVLAGAALAATAVLALAGRWVRRPVVRAVALAGAAGAAFGMASVFTKAVAEDFAARGADPAVLAPGLAVTALLACTGMLLSQASYRGAGLAAPLATVTVVNPVVAAVVGLAACGEEFRLGVPGAVLAALAGAAAAAGVVLLTLHDADRRAPQPGPVPAAAPPPAPAVPGARRHERLLVSTRPGRPGL</sequence>
<organism evidence="8 9">
    <name type="scientific">Streptomyces luteosporeus</name>
    <dbReference type="NCBI Taxonomy" id="173856"/>
    <lineage>
        <taxon>Bacteria</taxon>
        <taxon>Bacillati</taxon>
        <taxon>Actinomycetota</taxon>
        <taxon>Actinomycetes</taxon>
        <taxon>Kitasatosporales</taxon>
        <taxon>Streptomycetaceae</taxon>
        <taxon>Streptomyces</taxon>
    </lineage>
</organism>
<evidence type="ECO:0000256" key="5">
    <source>
        <dbReference type="SAM" id="MobiDB-lite"/>
    </source>
</evidence>
<evidence type="ECO:0000256" key="7">
    <source>
        <dbReference type="SAM" id="SignalP"/>
    </source>
</evidence>
<keyword evidence="3 6" id="KW-1133">Transmembrane helix</keyword>